<dbReference type="FunFam" id="1.20.1250.20:FF:000064">
    <property type="entry name" value="MFS allantoate transporter"/>
    <property type="match status" value="1"/>
</dbReference>
<keyword evidence="4 7" id="KW-1133">Transmembrane helix</keyword>
<evidence type="ECO:0000313" key="8">
    <source>
        <dbReference type="EMBL" id="KAH8697810.1"/>
    </source>
</evidence>
<evidence type="ECO:0000256" key="6">
    <source>
        <dbReference type="ARBA" id="ARBA00037968"/>
    </source>
</evidence>
<dbReference type="InterPro" id="IPR036259">
    <property type="entry name" value="MFS_trans_sf"/>
</dbReference>
<evidence type="ECO:0000256" key="4">
    <source>
        <dbReference type="ARBA" id="ARBA00022989"/>
    </source>
</evidence>
<feature type="transmembrane region" description="Helical" evidence="7">
    <location>
        <begin position="437"/>
        <end position="461"/>
    </location>
</feature>
<sequence>MIFYPPPSSDRDMDASKVFDKKDQALSDPQVADGSYAETCSYTPEEERRVVRKLDLVILPMMCCVFFLQYLDKQSLSYASIFGLIPDLKLEGKQYSWTSSIFYFGQLVSEYPFIYLMSRLPLAKFVGATVVVWGGICMCLAAPHNFAGFATVRFILGFAEGAVSPAFVTITSIWYRKSEHPMRVGIWVTMNGLAQVVGSLLMYGIGKNGSLSLQPWRVLFLICGAMTTFCGAVFFFIIPNGVSDAWFLSPREKEILVARMAADREGGDRSNFSVNQFKEGLIDIKSWFVFAFGLLVTLNSSPLTFASLVIKNIGYNKFDTLLYGSPSGALQILFIWISVLGCFLFPKNRCAVVMVLIIPPLVGNILLLKLPLAAGWGVIVASWLASLISDIMTVILSLSASNVKGNTKRAMVNTFFFIGYCVGCIAGPQAWTKAPRYLAGVILDIVVWCLLFLAIAGYWYVCARDNARRDCEQVGGGTVTGSEGIDVTDKEDQSFRYSY</sequence>
<dbReference type="GO" id="GO:0022857">
    <property type="term" value="F:transmembrane transporter activity"/>
    <property type="evidence" value="ECO:0007669"/>
    <property type="project" value="InterPro"/>
</dbReference>
<gene>
    <name evidence="8" type="ORF">BGW36DRAFT_379511</name>
</gene>
<feature type="transmembrane region" description="Helical" evidence="7">
    <location>
        <begin position="322"/>
        <end position="344"/>
    </location>
</feature>
<feature type="transmembrane region" description="Helical" evidence="7">
    <location>
        <begin position="374"/>
        <end position="398"/>
    </location>
</feature>
<name>A0AAD4KVK7_9EURO</name>
<feature type="transmembrane region" description="Helical" evidence="7">
    <location>
        <begin position="186"/>
        <end position="206"/>
    </location>
</feature>
<dbReference type="EMBL" id="JAJTJA010000006">
    <property type="protein sequence ID" value="KAH8697810.1"/>
    <property type="molecule type" value="Genomic_DNA"/>
</dbReference>
<dbReference type="GO" id="GO:0016020">
    <property type="term" value="C:membrane"/>
    <property type="evidence" value="ECO:0007669"/>
    <property type="project" value="UniProtKB-SubCell"/>
</dbReference>
<feature type="transmembrane region" description="Helical" evidence="7">
    <location>
        <begin position="218"/>
        <end position="238"/>
    </location>
</feature>
<dbReference type="InterPro" id="IPR011701">
    <property type="entry name" value="MFS"/>
</dbReference>
<comment type="similarity">
    <text evidence="6">Belongs to the major facilitator superfamily. Allantoate permease family.</text>
</comment>
<evidence type="ECO:0000313" key="9">
    <source>
        <dbReference type="Proteomes" id="UP001201262"/>
    </source>
</evidence>
<evidence type="ECO:0000256" key="5">
    <source>
        <dbReference type="ARBA" id="ARBA00023136"/>
    </source>
</evidence>
<keyword evidence="3 7" id="KW-0812">Transmembrane</keyword>
<comment type="subcellular location">
    <subcellularLocation>
        <location evidence="1">Membrane</location>
        <topology evidence="1">Multi-pass membrane protein</topology>
    </subcellularLocation>
</comment>
<accession>A0AAD4KVK7</accession>
<dbReference type="Gene3D" id="1.20.1250.20">
    <property type="entry name" value="MFS general substrate transporter like domains"/>
    <property type="match status" value="1"/>
</dbReference>
<reference evidence="8" key="1">
    <citation type="submission" date="2021-12" db="EMBL/GenBank/DDBJ databases">
        <title>Convergent genome expansion in fungi linked to evolution of root-endophyte symbiosis.</title>
        <authorList>
            <consortium name="DOE Joint Genome Institute"/>
            <person name="Ke Y.-H."/>
            <person name="Bonito G."/>
            <person name="Liao H.-L."/>
            <person name="Looney B."/>
            <person name="Rojas-Flechas A."/>
            <person name="Nash J."/>
            <person name="Hameed K."/>
            <person name="Schadt C."/>
            <person name="Martin F."/>
            <person name="Crous P.W."/>
            <person name="Miettinen O."/>
            <person name="Magnuson J.K."/>
            <person name="Labbe J."/>
            <person name="Jacobson D."/>
            <person name="Doktycz M.J."/>
            <person name="Veneault-Fourrey C."/>
            <person name="Kuo A."/>
            <person name="Mondo S."/>
            <person name="Calhoun S."/>
            <person name="Riley R."/>
            <person name="Ohm R."/>
            <person name="LaButti K."/>
            <person name="Andreopoulos B."/>
            <person name="Pangilinan J."/>
            <person name="Nolan M."/>
            <person name="Tritt A."/>
            <person name="Clum A."/>
            <person name="Lipzen A."/>
            <person name="Daum C."/>
            <person name="Barry K."/>
            <person name="Grigoriev I.V."/>
            <person name="Vilgalys R."/>
        </authorList>
    </citation>
    <scope>NUCLEOTIDE SEQUENCE</scope>
    <source>
        <strain evidence="8">PMI_201</strain>
    </source>
</reference>
<dbReference type="SUPFAM" id="SSF103473">
    <property type="entry name" value="MFS general substrate transporter"/>
    <property type="match status" value="1"/>
</dbReference>
<keyword evidence="9" id="KW-1185">Reference proteome</keyword>
<evidence type="ECO:0000256" key="1">
    <source>
        <dbReference type="ARBA" id="ARBA00004141"/>
    </source>
</evidence>
<feature type="transmembrane region" description="Helical" evidence="7">
    <location>
        <begin position="410"/>
        <end position="431"/>
    </location>
</feature>
<evidence type="ECO:0000256" key="2">
    <source>
        <dbReference type="ARBA" id="ARBA00022448"/>
    </source>
</evidence>
<feature type="transmembrane region" description="Helical" evidence="7">
    <location>
        <begin position="152"/>
        <end position="174"/>
    </location>
</feature>
<protein>
    <submittedName>
        <fullName evidence="8">Allantoate permease</fullName>
    </submittedName>
</protein>
<dbReference type="GeneID" id="70246500"/>
<feature type="transmembrane region" description="Helical" evidence="7">
    <location>
        <begin position="351"/>
        <end position="368"/>
    </location>
</feature>
<dbReference type="PANTHER" id="PTHR43791:SF103">
    <property type="entry name" value="MAJOR FACILITATOR SUPERFAMILY (MFS) PROFILE DOMAIN-CONTAINING PROTEIN-RELATED"/>
    <property type="match status" value="1"/>
</dbReference>
<evidence type="ECO:0000256" key="3">
    <source>
        <dbReference type="ARBA" id="ARBA00022692"/>
    </source>
</evidence>
<dbReference type="Pfam" id="PF07690">
    <property type="entry name" value="MFS_1"/>
    <property type="match status" value="1"/>
</dbReference>
<dbReference type="PANTHER" id="PTHR43791">
    <property type="entry name" value="PERMEASE-RELATED"/>
    <property type="match status" value="1"/>
</dbReference>
<evidence type="ECO:0000256" key="7">
    <source>
        <dbReference type="SAM" id="Phobius"/>
    </source>
</evidence>
<feature type="transmembrane region" description="Helical" evidence="7">
    <location>
        <begin position="125"/>
        <end position="146"/>
    </location>
</feature>
<dbReference type="AlphaFoldDB" id="A0AAD4KVK7"/>
<organism evidence="8 9">
    <name type="scientific">Talaromyces proteolyticus</name>
    <dbReference type="NCBI Taxonomy" id="1131652"/>
    <lineage>
        <taxon>Eukaryota</taxon>
        <taxon>Fungi</taxon>
        <taxon>Dikarya</taxon>
        <taxon>Ascomycota</taxon>
        <taxon>Pezizomycotina</taxon>
        <taxon>Eurotiomycetes</taxon>
        <taxon>Eurotiomycetidae</taxon>
        <taxon>Eurotiales</taxon>
        <taxon>Trichocomaceae</taxon>
        <taxon>Talaromyces</taxon>
        <taxon>Talaromyces sect. Bacilispori</taxon>
    </lineage>
</organism>
<keyword evidence="2" id="KW-0813">Transport</keyword>
<dbReference type="RefSeq" id="XP_046072511.1">
    <property type="nucleotide sequence ID" value="XM_046216213.1"/>
</dbReference>
<keyword evidence="5 7" id="KW-0472">Membrane</keyword>
<dbReference type="Proteomes" id="UP001201262">
    <property type="component" value="Unassembled WGS sequence"/>
</dbReference>
<comment type="caution">
    <text evidence="8">The sequence shown here is derived from an EMBL/GenBank/DDBJ whole genome shotgun (WGS) entry which is preliminary data.</text>
</comment>
<feature type="transmembrane region" description="Helical" evidence="7">
    <location>
        <begin position="287"/>
        <end position="310"/>
    </location>
</feature>
<proteinExistence type="inferred from homology"/>